<evidence type="ECO:0000313" key="2">
    <source>
        <dbReference type="Proteomes" id="UP000676428"/>
    </source>
</evidence>
<name>A0ABX8DG37_9GAMM</name>
<sequence>MANDIYEAHFYDVRYRAVMDPQQQVKVFTDRNSFNISKIVNFDNECSNISSSDYFGGAIISSLLSALAEQCQRHRTTLEEAEGTAQLQLANPLTLVGVKGLDDKPYFSRITLTLYALLAPEPEDFQAFCQQALLLCPIYQTLSRATPIDVSFKQLL</sequence>
<dbReference type="Pfam" id="PF02566">
    <property type="entry name" value="OsmC"/>
    <property type="match status" value="1"/>
</dbReference>
<protein>
    <submittedName>
        <fullName evidence="1">OsmC family protein</fullName>
    </submittedName>
</protein>
<proteinExistence type="predicted"/>
<gene>
    <name evidence="1" type="ORF">KHX94_19280</name>
</gene>
<dbReference type="RefSeq" id="WP_213681822.1">
    <property type="nucleotide sequence ID" value="NZ_CP074572.1"/>
</dbReference>
<dbReference type="Gene3D" id="3.30.300.20">
    <property type="match status" value="1"/>
</dbReference>
<dbReference type="InterPro" id="IPR015946">
    <property type="entry name" value="KH_dom-like_a/b"/>
</dbReference>
<dbReference type="InterPro" id="IPR003718">
    <property type="entry name" value="OsmC/Ohr_fam"/>
</dbReference>
<evidence type="ECO:0000313" key="1">
    <source>
        <dbReference type="EMBL" id="QVK23181.1"/>
    </source>
</evidence>
<dbReference type="EMBL" id="CP074572">
    <property type="protein sequence ID" value="QVK23181.1"/>
    <property type="molecule type" value="Genomic_DNA"/>
</dbReference>
<accession>A0ABX8DG37</accession>
<organism evidence="1 2">
    <name type="scientific">Shewanella dokdonensis</name>
    <dbReference type="NCBI Taxonomy" id="712036"/>
    <lineage>
        <taxon>Bacteria</taxon>
        <taxon>Pseudomonadati</taxon>
        <taxon>Pseudomonadota</taxon>
        <taxon>Gammaproteobacteria</taxon>
        <taxon>Alteromonadales</taxon>
        <taxon>Shewanellaceae</taxon>
        <taxon>Shewanella</taxon>
    </lineage>
</organism>
<reference evidence="1 2" key="1">
    <citation type="journal article" date="2012" name="Int. J. Syst. Evol. Microbiol.">
        <title>Shewanella dokdonensis sp. nov., isolated from seawater.</title>
        <authorList>
            <person name="Sung H.R."/>
            <person name="Yoon J.H."/>
            <person name="Ghim S.Y."/>
        </authorList>
    </citation>
    <scope>NUCLEOTIDE SEQUENCE [LARGE SCALE GENOMIC DNA]</scope>
    <source>
        <strain evidence="1 2">DSM 23626</strain>
    </source>
</reference>
<dbReference type="Proteomes" id="UP000676428">
    <property type="component" value="Chromosome"/>
</dbReference>
<dbReference type="InterPro" id="IPR036102">
    <property type="entry name" value="OsmC/Ohrsf"/>
</dbReference>
<dbReference type="SUPFAM" id="SSF82784">
    <property type="entry name" value="OsmC-like"/>
    <property type="match status" value="1"/>
</dbReference>
<keyword evidence="2" id="KW-1185">Reference proteome</keyword>